<sequence length="62" mass="7764">MQDLDVNCGRIREELDWTTERQEKELYKLGKEDVRQEEKKVKIYMHNTCVHSFYNNKRYFYN</sequence>
<accession>A0A4D6ND41</accession>
<evidence type="ECO:0000313" key="2">
    <source>
        <dbReference type="Proteomes" id="UP000501690"/>
    </source>
</evidence>
<gene>
    <name evidence="1" type="ORF">DEO72_LG10g2891</name>
</gene>
<keyword evidence="2" id="KW-1185">Reference proteome</keyword>
<reference evidence="1 2" key="1">
    <citation type="submission" date="2019-04" db="EMBL/GenBank/DDBJ databases">
        <title>An improved genome assembly and genetic linkage map for asparagus bean, Vigna unguiculata ssp. sesquipedialis.</title>
        <authorList>
            <person name="Xia Q."/>
            <person name="Zhang R."/>
            <person name="Dong Y."/>
        </authorList>
    </citation>
    <scope>NUCLEOTIDE SEQUENCE [LARGE SCALE GENOMIC DNA]</scope>
    <source>
        <tissue evidence="1">Leaf</tissue>
    </source>
</reference>
<proteinExistence type="predicted"/>
<dbReference type="AlphaFoldDB" id="A0A4D6ND41"/>
<evidence type="ECO:0000313" key="1">
    <source>
        <dbReference type="EMBL" id="QCE11656.1"/>
    </source>
</evidence>
<dbReference type="Proteomes" id="UP000501690">
    <property type="component" value="Linkage Group LG10"/>
</dbReference>
<name>A0A4D6ND41_VIGUN</name>
<protein>
    <submittedName>
        <fullName evidence="1">Uncharacterized protein</fullName>
    </submittedName>
</protein>
<dbReference type="EMBL" id="CP039354">
    <property type="protein sequence ID" value="QCE11656.1"/>
    <property type="molecule type" value="Genomic_DNA"/>
</dbReference>
<organism evidence="1 2">
    <name type="scientific">Vigna unguiculata</name>
    <name type="common">Cowpea</name>
    <dbReference type="NCBI Taxonomy" id="3917"/>
    <lineage>
        <taxon>Eukaryota</taxon>
        <taxon>Viridiplantae</taxon>
        <taxon>Streptophyta</taxon>
        <taxon>Embryophyta</taxon>
        <taxon>Tracheophyta</taxon>
        <taxon>Spermatophyta</taxon>
        <taxon>Magnoliopsida</taxon>
        <taxon>eudicotyledons</taxon>
        <taxon>Gunneridae</taxon>
        <taxon>Pentapetalae</taxon>
        <taxon>rosids</taxon>
        <taxon>fabids</taxon>
        <taxon>Fabales</taxon>
        <taxon>Fabaceae</taxon>
        <taxon>Papilionoideae</taxon>
        <taxon>50 kb inversion clade</taxon>
        <taxon>NPAAA clade</taxon>
        <taxon>indigoferoid/millettioid clade</taxon>
        <taxon>Phaseoleae</taxon>
        <taxon>Vigna</taxon>
    </lineage>
</organism>